<organism evidence="3 4">
    <name type="scientific">Candidatus Desantisbacteria bacterium CG_4_10_14_0_8_um_filter_48_22</name>
    <dbReference type="NCBI Taxonomy" id="1974543"/>
    <lineage>
        <taxon>Bacteria</taxon>
        <taxon>Candidatus Desantisiibacteriota</taxon>
    </lineage>
</organism>
<accession>A0A2M7S582</accession>
<reference evidence="4" key="1">
    <citation type="submission" date="2017-09" db="EMBL/GenBank/DDBJ databases">
        <title>Depth-based differentiation of microbial function through sediment-hosted aquifers and enrichment of novel symbionts in the deep terrestrial subsurface.</title>
        <authorList>
            <person name="Probst A.J."/>
            <person name="Ladd B."/>
            <person name="Jarett J.K."/>
            <person name="Geller-Mcgrath D.E."/>
            <person name="Sieber C.M.K."/>
            <person name="Emerson J.B."/>
            <person name="Anantharaman K."/>
            <person name="Thomas B.C."/>
            <person name="Malmstrom R."/>
            <person name="Stieglmeier M."/>
            <person name="Klingl A."/>
            <person name="Woyke T."/>
            <person name="Ryan C.M."/>
            <person name="Banfield J.F."/>
        </authorList>
    </citation>
    <scope>NUCLEOTIDE SEQUENCE [LARGE SCALE GENOMIC DNA]</scope>
</reference>
<dbReference type="FunFam" id="1.10.3730.20:FF:000009">
    <property type="entry name" value="EamA family transporter"/>
    <property type="match status" value="1"/>
</dbReference>
<dbReference type="Proteomes" id="UP000229307">
    <property type="component" value="Unassembled WGS sequence"/>
</dbReference>
<evidence type="ECO:0000313" key="4">
    <source>
        <dbReference type="Proteomes" id="UP000229307"/>
    </source>
</evidence>
<dbReference type="Gene3D" id="1.10.3730.20">
    <property type="match status" value="1"/>
</dbReference>
<protein>
    <recommendedName>
        <fullName evidence="2">EamA domain-containing protein</fullName>
    </recommendedName>
</protein>
<feature type="transmembrane region" description="Helical" evidence="1">
    <location>
        <begin position="6"/>
        <end position="25"/>
    </location>
</feature>
<dbReference type="EMBL" id="PFMR01000314">
    <property type="protein sequence ID" value="PIZ14694.1"/>
    <property type="molecule type" value="Genomic_DNA"/>
</dbReference>
<feature type="domain" description="EamA" evidence="2">
    <location>
        <begin position="7"/>
        <end position="141"/>
    </location>
</feature>
<keyword evidence="1" id="KW-0812">Transmembrane</keyword>
<dbReference type="Pfam" id="PF00892">
    <property type="entry name" value="EamA"/>
    <property type="match status" value="1"/>
</dbReference>
<dbReference type="SUPFAM" id="SSF103481">
    <property type="entry name" value="Multidrug resistance efflux transporter EmrE"/>
    <property type="match status" value="1"/>
</dbReference>
<evidence type="ECO:0000259" key="2">
    <source>
        <dbReference type="Pfam" id="PF00892"/>
    </source>
</evidence>
<evidence type="ECO:0000313" key="3">
    <source>
        <dbReference type="EMBL" id="PIZ14694.1"/>
    </source>
</evidence>
<dbReference type="PANTHER" id="PTHR22911">
    <property type="entry name" value="ACYL-MALONYL CONDENSING ENZYME-RELATED"/>
    <property type="match status" value="1"/>
</dbReference>
<comment type="caution">
    <text evidence="3">The sequence shown here is derived from an EMBL/GenBank/DDBJ whole genome shotgun (WGS) entry which is preliminary data.</text>
</comment>
<feature type="transmembrane region" description="Helical" evidence="1">
    <location>
        <begin position="99"/>
        <end position="118"/>
    </location>
</feature>
<dbReference type="GO" id="GO:0016020">
    <property type="term" value="C:membrane"/>
    <property type="evidence" value="ECO:0007669"/>
    <property type="project" value="InterPro"/>
</dbReference>
<dbReference type="InterPro" id="IPR037185">
    <property type="entry name" value="EmrE-like"/>
</dbReference>
<feature type="transmembrane region" description="Helical" evidence="1">
    <location>
        <begin position="68"/>
        <end position="87"/>
    </location>
</feature>
<name>A0A2M7S582_9BACT</name>
<sequence>MNKLFSSWQLFALGSAFFASLTAIFGKIGVSKMNSDFATFIRTVVVLFIIALIVTIRNEWSFTDIPKVSLLFLVLSAVTTGFSWLCYYHALKIGPANRVAPIDKLSVVLVIIFAAMFLKERVTWKVGLGGLLVTAGAVFLAF</sequence>
<feature type="transmembrane region" description="Helical" evidence="1">
    <location>
        <begin position="37"/>
        <end position="56"/>
    </location>
</feature>
<gene>
    <name evidence="3" type="ORF">COY52_11470</name>
</gene>
<keyword evidence="1" id="KW-1133">Transmembrane helix</keyword>
<dbReference type="PANTHER" id="PTHR22911:SF137">
    <property type="entry name" value="SOLUTE CARRIER FAMILY 35 MEMBER G2-RELATED"/>
    <property type="match status" value="1"/>
</dbReference>
<keyword evidence="1" id="KW-0472">Membrane</keyword>
<dbReference type="InterPro" id="IPR000620">
    <property type="entry name" value="EamA_dom"/>
</dbReference>
<dbReference type="AlphaFoldDB" id="A0A2M7S582"/>
<evidence type="ECO:0000256" key="1">
    <source>
        <dbReference type="SAM" id="Phobius"/>
    </source>
</evidence>
<feature type="transmembrane region" description="Helical" evidence="1">
    <location>
        <begin position="124"/>
        <end position="141"/>
    </location>
</feature>
<proteinExistence type="predicted"/>